<feature type="signal peptide" evidence="1">
    <location>
        <begin position="1"/>
        <end position="26"/>
    </location>
</feature>
<keyword evidence="1" id="KW-0732">Signal</keyword>
<gene>
    <name evidence="3" type="ORF">HHUSO_G10857</name>
</gene>
<keyword evidence="4" id="KW-1185">Reference proteome</keyword>
<evidence type="ECO:0000313" key="4">
    <source>
        <dbReference type="Proteomes" id="UP001369086"/>
    </source>
</evidence>
<dbReference type="PANTHER" id="PTHR13343:SF21">
    <property type="entry name" value="PROTEIN CREG1"/>
    <property type="match status" value="1"/>
</dbReference>
<evidence type="ECO:0000256" key="1">
    <source>
        <dbReference type="SAM" id="SignalP"/>
    </source>
</evidence>
<dbReference type="PANTHER" id="PTHR13343">
    <property type="entry name" value="CREG1 PROTEIN"/>
    <property type="match status" value="1"/>
</dbReference>
<reference evidence="3 4" key="1">
    <citation type="submission" date="2021-05" db="EMBL/GenBank/DDBJ databases">
        <authorList>
            <person name="Zahm M."/>
            <person name="Klopp C."/>
            <person name="Cabau C."/>
            <person name="Kuhl H."/>
            <person name="Suciu R."/>
            <person name="Ciorpac M."/>
            <person name="Holostenco D."/>
            <person name="Gessner J."/>
            <person name="Wuertz S."/>
            <person name="Hohne C."/>
            <person name="Stock M."/>
            <person name="Gislard M."/>
            <person name="Lluch J."/>
            <person name="Milhes M."/>
            <person name="Lampietro C."/>
            <person name="Lopez Roques C."/>
            <person name="Donnadieu C."/>
            <person name="Du K."/>
            <person name="Schartl M."/>
            <person name="Guiguen Y."/>
        </authorList>
    </citation>
    <scope>NUCLEOTIDE SEQUENCE [LARGE SCALE GENOMIC DNA]</scope>
    <source>
        <strain evidence="3">Hh-F2</strain>
        <tissue evidence="3">Blood</tissue>
    </source>
</reference>
<feature type="chain" id="PRO_5047127986" evidence="1">
    <location>
        <begin position="27"/>
        <end position="250"/>
    </location>
</feature>
<dbReference type="EMBL" id="JAHFZB010000008">
    <property type="protein sequence ID" value="KAK6487113.1"/>
    <property type="molecule type" value="Genomic_DNA"/>
</dbReference>
<dbReference type="SUPFAM" id="SSF50475">
    <property type="entry name" value="FMN-binding split barrel"/>
    <property type="match status" value="1"/>
</dbReference>
<dbReference type="Proteomes" id="UP001369086">
    <property type="component" value="Unassembled WGS sequence"/>
</dbReference>
<comment type="caution">
    <text evidence="3">The sequence shown here is derived from an EMBL/GenBank/DDBJ whole genome shotgun (WGS) entry which is preliminary data.</text>
</comment>
<name>A0ABR0ZQM0_HUSHU</name>
<evidence type="ECO:0000259" key="2">
    <source>
        <dbReference type="Pfam" id="PF13883"/>
    </source>
</evidence>
<sequence length="250" mass="27668">MGLSRIGVIFFLLPCAFYCIPPHDEAAKVARFVAHKCDWASMSTISTHDPVKGQPFANVFSVSDGPKAKGTGVPYMYLTAMEISVQDLQVNPTASLAMSLAQTKYCKKHSYDPQSPLCVHIILSGSVVKVNDTEASFAKQSLFSRHPEMVDWPSDHGWFFAKMNITQTLNKLSRYGFEKMIKGAEEPGSIILCVHSSRLTDTEPRFSELGFCLAVPKRVSSSLYKSINPCGPKADNVASHLHNEREHVSR</sequence>
<dbReference type="Gene3D" id="2.30.110.10">
    <property type="entry name" value="Electron Transport, Fmn-binding Protein, Chain A"/>
    <property type="match status" value="1"/>
</dbReference>
<evidence type="ECO:0000313" key="3">
    <source>
        <dbReference type="EMBL" id="KAK6487113.1"/>
    </source>
</evidence>
<dbReference type="InterPro" id="IPR012349">
    <property type="entry name" value="Split_barrel_FMN-bd"/>
</dbReference>
<protein>
    <submittedName>
        <fullName evidence="3">Protein CREG1-like</fullName>
    </submittedName>
</protein>
<dbReference type="InterPro" id="IPR055343">
    <property type="entry name" value="CREG_beta-barrel"/>
</dbReference>
<organism evidence="3 4">
    <name type="scientific">Huso huso</name>
    <name type="common">Beluga</name>
    <name type="synonym">Acipenser huso</name>
    <dbReference type="NCBI Taxonomy" id="61971"/>
    <lineage>
        <taxon>Eukaryota</taxon>
        <taxon>Metazoa</taxon>
        <taxon>Chordata</taxon>
        <taxon>Craniata</taxon>
        <taxon>Vertebrata</taxon>
        <taxon>Euteleostomi</taxon>
        <taxon>Actinopterygii</taxon>
        <taxon>Chondrostei</taxon>
        <taxon>Acipenseriformes</taxon>
        <taxon>Acipenseridae</taxon>
        <taxon>Huso</taxon>
    </lineage>
</organism>
<dbReference type="Pfam" id="PF13883">
    <property type="entry name" value="CREG_beta-barrel"/>
    <property type="match status" value="1"/>
</dbReference>
<feature type="domain" description="CREG-like beta-barrel" evidence="2">
    <location>
        <begin position="21"/>
        <end position="182"/>
    </location>
</feature>
<proteinExistence type="predicted"/>
<accession>A0ABR0ZQM0</accession>